<dbReference type="FunCoup" id="A3GF96">
    <property type="interactions" value="75"/>
</dbReference>
<feature type="compositionally biased region" description="Polar residues" evidence="2">
    <location>
        <begin position="130"/>
        <end position="142"/>
    </location>
</feature>
<feature type="region of interest" description="Disordered" evidence="2">
    <location>
        <begin position="803"/>
        <end position="905"/>
    </location>
</feature>
<dbReference type="OrthoDB" id="4085524at2759"/>
<name>A3GF96_PICST</name>
<feature type="compositionally biased region" description="Basic and acidic residues" evidence="2">
    <location>
        <begin position="556"/>
        <end position="567"/>
    </location>
</feature>
<feature type="compositionally biased region" description="Low complexity" evidence="2">
    <location>
        <begin position="635"/>
        <end position="650"/>
    </location>
</feature>
<feature type="compositionally biased region" description="Polar residues" evidence="2">
    <location>
        <begin position="244"/>
        <end position="278"/>
    </location>
</feature>
<comment type="caution">
    <text evidence="3">The sequence shown here is derived from an EMBL/GenBank/DDBJ whole genome shotgun (WGS) entry which is preliminary data.</text>
</comment>
<feature type="compositionally biased region" description="Polar residues" evidence="2">
    <location>
        <begin position="10"/>
        <end position="28"/>
    </location>
</feature>
<proteinExistence type="predicted"/>
<dbReference type="HOGENOM" id="CLU_328171_0_0_1"/>
<dbReference type="eggNOG" id="ENOG502SEET">
    <property type="taxonomic scope" value="Eukaryota"/>
</dbReference>
<keyword evidence="1" id="KW-0175">Coiled coil</keyword>
<feature type="compositionally biased region" description="Basic and acidic residues" evidence="2">
    <location>
        <begin position="884"/>
        <end position="895"/>
    </location>
</feature>
<feature type="region of interest" description="Disordered" evidence="2">
    <location>
        <begin position="70"/>
        <end position="143"/>
    </location>
</feature>
<dbReference type="AlphaFoldDB" id="A3GF96"/>
<feature type="compositionally biased region" description="Low complexity" evidence="2">
    <location>
        <begin position="601"/>
        <end position="616"/>
    </location>
</feature>
<dbReference type="Proteomes" id="UP000002258">
    <property type="component" value="Chromosome 1"/>
</dbReference>
<dbReference type="GeneID" id="4850945"/>
<sequence>MFNRRKSRINDTSYTGVNHVAPTSNQPNSSALAAALTIGKKTNANAPPVKTGITRSSSISYITKPAAPHAVSTKSQVTRQSSGGSLLKRSSSTSMQFVQPPSHSSVQNNQPHFRNFSGGSMTSTSSRSSIQTPTGSRNSLTNHPIVYDIDDSFNDSYLDEITEESNQIYLKNQANMKDLKLSHQPHSQAPGSPGLKKSGSRGSITSSGPVKMVKKYIPTPNGIKIVEVPEANLAQEIARNNSIRSGTNIPRSGSLRGISNQNKKISRTSSLNSISNKTKPAPRMSSLVRSPPKMAPMRENVNLEAKLGNEDDKLEQKLKMEALQKEIDHEKQLAHELELKKKEYESLREARLQNEKRLLQLEKEEEQKVAAQTAANDYPEPDLDTVTDNAGKNVSEQANQVSNYPSIKVDDNDLETSEETIVKDYIEKPSLTTIEVNPDDAITPDNDSLVEQNNLHGDVIKSFGEEKKPATELYSSDSEIDKDYRSLEPGKSGTEIGIINQYSHLQSNELLKRDSIVESDNITADESEQEYQSDLAKRLRPQFADASQTNPDEFVQNEHEIPERKDLTSIVLPSSSPEAEPEPVPTTVAQSEETLHVPTISGQESSAASSLYSGNSEDGKKKLKSAMKNSSSFYNVSTTPSNSNTAAKSNAAHQAYLSLTTAENTRLNSKMSASQLGEYTSVAGNGAYPQINAAQNQKRLSQSLRKQPKQQQPPPSMAGRSLRPQSMQAESGHGKYAAAYESQQNGISGRNLRDNRQTVYVQPMAAHPALQPNYQSPSKMKAAELYAKANSRPMSVFKPVVKKSSFSKESTREEIAPQPKRLGKTSRTTLRDSAYNVPPPQQQHSHAPPQNNILHRATHPQQQNTPSGLRKPAENNNPGIFKSRFVDSDDEDHHHGGGGFKAFKSRFNDSDDALHILPKSATTAISSDDTPTLRNGGRNRDTSGISNVSAATASSSKEKKKFGGKLRKLFGRSDN</sequence>
<dbReference type="KEGG" id="pic:PICST_66296"/>
<feature type="region of interest" description="Disordered" evidence="2">
    <location>
        <begin position="691"/>
        <end position="734"/>
    </location>
</feature>
<feature type="compositionally biased region" description="Low complexity" evidence="2">
    <location>
        <begin position="81"/>
        <end position="94"/>
    </location>
</feature>
<gene>
    <name evidence="3" type="ORF">PICST_66296</name>
</gene>
<feature type="region of interest" description="Disordered" evidence="2">
    <location>
        <begin position="521"/>
        <end position="650"/>
    </location>
</feature>
<feature type="coiled-coil region" evidence="1">
    <location>
        <begin position="313"/>
        <end position="369"/>
    </location>
</feature>
<accession>A3GF96</accession>
<evidence type="ECO:0000256" key="1">
    <source>
        <dbReference type="SAM" id="Coils"/>
    </source>
</evidence>
<feature type="compositionally biased region" description="Polar residues" evidence="2">
    <location>
        <begin position="921"/>
        <end position="933"/>
    </location>
</feature>
<evidence type="ECO:0000313" key="4">
    <source>
        <dbReference type="Proteomes" id="UP000002258"/>
    </source>
</evidence>
<dbReference type="InParanoid" id="A3GF96"/>
<dbReference type="EMBL" id="AAVQ01000001">
    <property type="protein sequence ID" value="EAZ63715.2"/>
    <property type="molecule type" value="Genomic_DNA"/>
</dbReference>
<feature type="region of interest" description="Disordered" evidence="2">
    <location>
        <begin position="921"/>
        <end position="975"/>
    </location>
</feature>
<feature type="region of interest" description="Disordered" evidence="2">
    <location>
        <begin position="1"/>
        <end position="28"/>
    </location>
</feature>
<feature type="region of interest" description="Disordered" evidence="2">
    <location>
        <begin position="183"/>
        <end position="208"/>
    </location>
</feature>
<feature type="region of interest" description="Disordered" evidence="2">
    <location>
        <begin position="244"/>
        <end position="293"/>
    </location>
</feature>
<feature type="compositionally biased region" description="Polar residues" evidence="2">
    <location>
        <begin position="95"/>
        <end position="112"/>
    </location>
</feature>
<feature type="compositionally biased region" description="Low complexity" evidence="2">
    <location>
        <begin position="117"/>
        <end position="129"/>
    </location>
</feature>
<evidence type="ECO:0000256" key="2">
    <source>
        <dbReference type="SAM" id="MobiDB-lite"/>
    </source>
</evidence>
<feature type="compositionally biased region" description="Polar residues" evidence="2">
    <location>
        <begin position="692"/>
        <end position="705"/>
    </location>
</feature>
<dbReference type="STRING" id="322104.A3GF96"/>
<dbReference type="OMA" id="FNDSYLD"/>
<feature type="compositionally biased region" description="Basic residues" evidence="2">
    <location>
        <begin position="958"/>
        <end position="975"/>
    </location>
</feature>
<reference evidence="3 4" key="1">
    <citation type="journal article" date="2007" name="Nat. Biotechnol.">
        <title>Genome sequence of the lignocellulose-bioconverting and xylose-fermenting yeast Pichia stipitis.</title>
        <authorList>
            <person name="Jeffries T.W."/>
            <person name="Grigoriev I.V."/>
            <person name="Grimwood J."/>
            <person name="Laplaza J.M."/>
            <person name="Aerts A."/>
            <person name="Salamov A."/>
            <person name="Schmutz J."/>
            <person name="Lindquist E."/>
            <person name="Dehal P."/>
            <person name="Shapiro H."/>
            <person name="Jin Y.S."/>
            <person name="Passoth V."/>
            <person name="Richardson P.M."/>
        </authorList>
    </citation>
    <scope>NUCLEOTIDE SEQUENCE [LARGE SCALE GENOMIC DNA]</scope>
    <source>
        <strain evidence="4">ATCC 58785 / CBS 6054 / NBRC 10063 / NRRL Y-11545</strain>
    </source>
</reference>
<keyword evidence="4" id="KW-1185">Reference proteome</keyword>
<evidence type="ECO:0000313" key="3">
    <source>
        <dbReference type="EMBL" id="EAZ63715.2"/>
    </source>
</evidence>
<dbReference type="RefSeq" id="XP_001387738.2">
    <property type="nucleotide sequence ID" value="XM_001387701.1"/>
</dbReference>
<protein>
    <submittedName>
        <fullName evidence="3">Hypothetical serine-rich protein</fullName>
    </submittedName>
</protein>
<organism evidence="3 4">
    <name type="scientific">Scheffersomyces stipitis (strain ATCC 58785 / CBS 6054 / NBRC 10063 / NRRL Y-11545)</name>
    <name type="common">Yeast</name>
    <name type="synonym">Pichia stipitis</name>
    <dbReference type="NCBI Taxonomy" id="322104"/>
    <lineage>
        <taxon>Eukaryota</taxon>
        <taxon>Fungi</taxon>
        <taxon>Dikarya</taxon>
        <taxon>Ascomycota</taxon>
        <taxon>Saccharomycotina</taxon>
        <taxon>Pichiomycetes</taxon>
        <taxon>Debaryomycetaceae</taxon>
        <taxon>Scheffersomyces</taxon>
    </lineage>
</organism>